<dbReference type="EMBL" id="NIGF01000011">
    <property type="protein sequence ID" value="PQV63457.1"/>
    <property type="molecule type" value="Genomic_DNA"/>
</dbReference>
<dbReference type="AlphaFoldDB" id="A0A2S8SRP1"/>
<dbReference type="GO" id="GO:0003735">
    <property type="term" value="F:structural constituent of ribosome"/>
    <property type="evidence" value="ECO:0007669"/>
    <property type="project" value="InterPro"/>
</dbReference>
<feature type="compositionally biased region" description="Polar residues" evidence="6">
    <location>
        <begin position="296"/>
        <end position="312"/>
    </location>
</feature>
<keyword evidence="8" id="KW-1185">Reference proteome</keyword>
<accession>A0A2S8SRP1</accession>
<dbReference type="SUPFAM" id="SSF52313">
    <property type="entry name" value="Ribosomal protein S2"/>
    <property type="match status" value="1"/>
</dbReference>
<dbReference type="Gene3D" id="3.40.50.10490">
    <property type="entry name" value="Glucose-6-phosphate isomerase like protein, domain 1"/>
    <property type="match status" value="1"/>
</dbReference>
<comment type="similarity">
    <text evidence="1 5">Belongs to the universal ribosomal protein uS2 family.</text>
</comment>
<evidence type="ECO:0000313" key="8">
    <source>
        <dbReference type="Proteomes" id="UP000237684"/>
    </source>
</evidence>
<dbReference type="CDD" id="cd01425">
    <property type="entry name" value="RPS2"/>
    <property type="match status" value="1"/>
</dbReference>
<dbReference type="FunFam" id="1.10.287.610:FF:000001">
    <property type="entry name" value="30S ribosomal protein S2"/>
    <property type="match status" value="1"/>
</dbReference>
<dbReference type="InterPro" id="IPR018130">
    <property type="entry name" value="Ribosomal_uS2_CS"/>
</dbReference>
<dbReference type="InterPro" id="IPR005706">
    <property type="entry name" value="Ribosomal_uS2_bac/mit/plastid"/>
</dbReference>
<dbReference type="OrthoDB" id="9808036at2"/>
<evidence type="ECO:0000256" key="1">
    <source>
        <dbReference type="ARBA" id="ARBA00006242"/>
    </source>
</evidence>
<proteinExistence type="inferred from homology"/>
<dbReference type="Gene3D" id="1.10.287.610">
    <property type="entry name" value="Helix hairpin bin"/>
    <property type="match status" value="1"/>
</dbReference>
<feature type="compositionally biased region" description="Polar residues" evidence="6">
    <location>
        <begin position="320"/>
        <end position="331"/>
    </location>
</feature>
<evidence type="ECO:0000256" key="4">
    <source>
        <dbReference type="ARBA" id="ARBA00035256"/>
    </source>
</evidence>
<evidence type="ECO:0000256" key="3">
    <source>
        <dbReference type="ARBA" id="ARBA00023274"/>
    </source>
</evidence>
<dbReference type="InterPro" id="IPR001865">
    <property type="entry name" value="Ribosomal_uS2"/>
</dbReference>
<evidence type="ECO:0000256" key="6">
    <source>
        <dbReference type="SAM" id="MobiDB-lite"/>
    </source>
</evidence>
<dbReference type="Pfam" id="PF00318">
    <property type="entry name" value="Ribosomal_S2"/>
    <property type="match status" value="1"/>
</dbReference>
<dbReference type="GO" id="GO:0006412">
    <property type="term" value="P:translation"/>
    <property type="evidence" value="ECO:0007669"/>
    <property type="project" value="UniProtKB-UniRule"/>
</dbReference>
<sequence>MPVSSMKDLLEAGVHFGHHTRKWNPKMKMFIYGERNDIYIIDLHKTRKKLEEAYETVRQMAFNGKRFLFVGTKKQAQDAIKEGALECEQFYINHRWLGGMLTNWGTIQTRIDRLNQLDKMVEDGTMDKLPKKEQARLGEERTKLDNILGGIRTMNGLPDVIFIIDCKKEHIAIREAHRLEIPIVAVVDTNCDPDEVDYVIPGNDDAIRAVKLMASQMAEAINEGRTMAISVMEERALAAQSGQVGGAVHIGEGGRIEYVGATEVEMPSVASVEGDDEEIDMDMAAAFGIDADSVDSSNRAQGGGVVSNSDAATSVELESDTATTSTDQSFATGGAAPIDAAVDGRADSEELAGNTSGANEGGALDKEVNAAVSNV</sequence>
<dbReference type="NCBIfam" id="TIGR01011">
    <property type="entry name" value="rpsB_bact"/>
    <property type="match status" value="1"/>
</dbReference>
<evidence type="ECO:0000256" key="5">
    <source>
        <dbReference type="HAMAP-Rule" id="MF_00291"/>
    </source>
</evidence>
<evidence type="ECO:0000313" key="7">
    <source>
        <dbReference type="EMBL" id="PQV63457.1"/>
    </source>
</evidence>
<keyword evidence="3 5" id="KW-0687">Ribonucleoprotein</keyword>
<feature type="region of interest" description="Disordered" evidence="6">
    <location>
        <begin position="296"/>
        <end position="375"/>
    </location>
</feature>
<dbReference type="FunCoup" id="A0A2S8SRP1">
    <property type="interactions" value="465"/>
</dbReference>
<evidence type="ECO:0000256" key="2">
    <source>
        <dbReference type="ARBA" id="ARBA00022980"/>
    </source>
</evidence>
<name>A0A2S8SRP1_9BACT</name>
<dbReference type="InParanoid" id="A0A2S8SRP1"/>
<dbReference type="PROSITE" id="PS00962">
    <property type="entry name" value="RIBOSOMAL_S2_1"/>
    <property type="match status" value="1"/>
</dbReference>
<dbReference type="PANTHER" id="PTHR12534">
    <property type="entry name" value="30S RIBOSOMAL PROTEIN S2 PROKARYOTIC AND ORGANELLAR"/>
    <property type="match status" value="1"/>
</dbReference>
<dbReference type="Proteomes" id="UP000237684">
    <property type="component" value="Unassembled WGS sequence"/>
</dbReference>
<dbReference type="HAMAP" id="MF_00291_B">
    <property type="entry name" value="Ribosomal_uS2_B"/>
    <property type="match status" value="1"/>
</dbReference>
<keyword evidence="2 5" id="KW-0689">Ribosomal protein</keyword>
<dbReference type="GO" id="GO:0022627">
    <property type="term" value="C:cytosolic small ribosomal subunit"/>
    <property type="evidence" value="ECO:0007669"/>
    <property type="project" value="TreeGrafter"/>
</dbReference>
<dbReference type="InterPro" id="IPR023591">
    <property type="entry name" value="Ribosomal_uS2_flav_dom_sf"/>
</dbReference>
<comment type="caution">
    <text evidence="7">The sequence shown here is derived from an EMBL/GenBank/DDBJ whole genome shotgun (WGS) entry which is preliminary data.</text>
</comment>
<gene>
    <name evidence="5" type="primary">rpsB</name>
    <name evidence="7" type="ORF">B1R32_11118</name>
</gene>
<dbReference type="PRINTS" id="PR00395">
    <property type="entry name" value="RIBOSOMALS2"/>
</dbReference>
<protein>
    <recommendedName>
        <fullName evidence="4 5">Small ribosomal subunit protein uS2</fullName>
    </recommendedName>
</protein>
<reference evidence="7 8" key="1">
    <citation type="journal article" date="2018" name="Syst. Appl. Microbiol.">
        <title>Abditibacterium utsteinense sp. nov., the first cultivated member of candidate phylum FBP, isolated from ice-free Antarctic soil samples.</title>
        <authorList>
            <person name="Tahon G."/>
            <person name="Tytgat B."/>
            <person name="Lebbe L."/>
            <person name="Carlier A."/>
            <person name="Willems A."/>
        </authorList>
    </citation>
    <scope>NUCLEOTIDE SEQUENCE [LARGE SCALE GENOMIC DNA]</scope>
    <source>
        <strain evidence="7 8">LMG 29911</strain>
    </source>
</reference>
<organism evidence="7 8">
    <name type="scientific">Abditibacterium utsteinense</name>
    <dbReference type="NCBI Taxonomy" id="1960156"/>
    <lineage>
        <taxon>Bacteria</taxon>
        <taxon>Pseudomonadati</taxon>
        <taxon>Abditibacteriota</taxon>
        <taxon>Abditibacteriia</taxon>
        <taxon>Abditibacteriales</taxon>
        <taxon>Abditibacteriaceae</taxon>
        <taxon>Abditibacterium</taxon>
    </lineage>
</organism>
<dbReference type="PANTHER" id="PTHR12534:SF0">
    <property type="entry name" value="SMALL RIBOSOMAL SUBUNIT PROTEIN US2M"/>
    <property type="match status" value="1"/>
</dbReference>